<evidence type="ECO:0000256" key="15">
    <source>
        <dbReference type="ARBA" id="ARBA00046863"/>
    </source>
</evidence>
<evidence type="ECO:0000313" key="16">
    <source>
        <dbReference type="EMBL" id="UNY50607.1"/>
    </source>
</evidence>
<dbReference type="GO" id="GO:0042025">
    <property type="term" value="C:host cell nucleus"/>
    <property type="evidence" value="ECO:0007669"/>
    <property type="project" value="UniProtKB-SubCell"/>
</dbReference>
<accession>A0AAX3A7N0</accession>
<evidence type="ECO:0000313" key="17">
    <source>
        <dbReference type="Proteomes" id="UP001157205"/>
    </source>
</evidence>
<keyword evidence="17" id="KW-1185">Reference proteome</keyword>
<evidence type="ECO:0000256" key="9">
    <source>
        <dbReference type="ARBA" id="ARBA00022595"/>
    </source>
</evidence>
<evidence type="ECO:0000256" key="8">
    <source>
        <dbReference type="ARBA" id="ARBA00022581"/>
    </source>
</evidence>
<dbReference type="GO" id="GO:0039615">
    <property type="term" value="C:T=1 icosahedral viral capsid"/>
    <property type="evidence" value="ECO:0007669"/>
    <property type="project" value="UniProtKB-KW"/>
</dbReference>
<dbReference type="Pfam" id="PF02443">
    <property type="entry name" value="Circo_capsid"/>
    <property type="match status" value="1"/>
</dbReference>
<dbReference type="RefSeq" id="YP_010805746.1">
    <property type="nucleotide sequence ID" value="NC_077190.1"/>
</dbReference>
<sequence length="245" mass="28852">MVRYRRMRRRVVRRPVRSRRFARRRLRYRRGFRKNKSGNIHVKITKVVTVTPVIDRTSQYPLKFQPLDFPEFMNLAPNFEAYAARRMLVRVIPQSNVGTRSYENMTPGYCMYPWHGPNPSSENFNQFMSIDKCKYYSHYQRGRQIYNLNTLASLYDADGKQMSVETQWGKRIEITSDEAYKIIHYGGCIGFQSNPDAKPETSKIYFNVILDVWVTFYNQKTLKATRDPDTPPMSLTAVSSRGMVQ</sequence>
<keyword evidence="9" id="KW-1162">Viral penetration into host cytoplasm</keyword>
<evidence type="ECO:0000256" key="13">
    <source>
        <dbReference type="ARBA" id="ARBA00023125"/>
    </source>
</evidence>
<comment type="subunit">
    <text evidence="15">Homomultimer. Assembles in the nucleus, presumably in an immature form, then migrates to the cytoplasm once assembled as mature virion. Interacts with Rep; this interaction relocates Rep into the nucleus.</text>
</comment>
<keyword evidence="5" id="KW-1163">Viral penetration into host nucleus</keyword>
<dbReference type="Proteomes" id="UP001157205">
    <property type="component" value="Segment"/>
</dbReference>
<keyword evidence="13" id="KW-0238">DNA-binding</keyword>
<evidence type="ECO:0000256" key="10">
    <source>
        <dbReference type="ARBA" id="ARBA00022804"/>
    </source>
</evidence>
<comment type="subcellular location">
    <subcellularLocation>
        <location evidence="1">Host nucleus</location>
    </subcellularLocation>
    <subcellularLocation>
        <location evidence="2">Virion</location>
    </subcellularLocation>
</comment>
<comment type="similarity">
    <text evidence="3">Belongs to the circoviridae capsid protein family.</text>
</comment>
<keyword evidence="7" id="KW-1048">Host nucleus</keyword>
<dbReference type="GO" id="GO:0075509">
    <property type="term" value="P:endocytosis involved in viral entry into host cell"/>
    <property type="evidence" value="ECO:0007669"/>
    <property type="project" value="UniProtKB-KW"/>
</dbReference>
<dbReference type="GeneID" id="80544685"/>
<keyword evidence="14" id="KW-1160">Virus entry into host cell</keyword>
<protein>
    <submittedName>
        <fullName evidence="16">Capsid protein</fullName>
    </submittedName>
</protein>
<evidence type="ECO:0000256" key="1">
    <source>
        <dbReference type="ARBA" id="ARBA00004147"/>
    </source>
</evidence>
<dbReference type="GO" id="GO:0019062">
    <property type="term" value="P:virion attachment to host cell"/>
    <property type="evidence" value="ECO:0007669"/>
    <property type="project" value="UniProtKB-KW"/>
</dbReference>
<evidence type="ECO:0000256" key="2">
    <source>
        <dbReference type="ARBA" id="ARBA00004328"/>
    </source>
</evidence>
<proteinExistence type="inferred from homology"/>
<keyword evidence="8" id="KW-0945">Host-virus interaction</keyword>
<dbReference type="GO" id="GO:0075732">
    <property type="term" value="P:viral penetration into host nucleus"/>
    <property type="evidence" value="ECO:0007669"/>
    <property type="project" value="UniProtKB-KW"/>
</dbReference>
<keyword evidence="6" id="KW-0167">Capsid protein</keyword>
<evidence type="ECO:0000256" key="7">
    <source>
        <dbReference type="ARBA" id="ARBA00022562"/>
    </source>
</evidence>
<keyword evidence="10" id="KW-1161">Viral attachment to host cell</keyword>
<keyword evidence="4" id="KW-1140">T=1 icosahedral capsid protein</keyword>
<evidence type="ECO:0000256" key="4">
    <source>
        <dbReference type="ARBA" id="ARBA00022431"/>
    </source>
</evidence>
<dbReference type="GO" id="GO:0019069">
    <property type="term" value="P:viral capsid assembly"/>
    <property type="evidence" value="ECO:0007669"/>
    <property type="project" value="InterPro"/>
</dbReference>
<organism evidence="16 17">
    <name type="scientific">Chifec virus UA13_1800</name>
    <dbReference type="NCBI Taxonomy" id="2914455"/>
    <lineage>
        <taxon>Viruses</taxon>
        <taxon>Monodnaviria</taxon>
        <taxon>Shotokuvirae</taxon>
        <taxon>Cressdnaviricota</taxon>
        <taxon>Arfiviricetes</taxon>
        <taxon>Cirlivirales</taxon>
        <taxon>Circoviridae</taxon>
        <taxon>Cyclovirus</taxon>
        <taxon>Cyclovirus ystlum</taxon>
    </lineage>
</organism>
<evidence type="ECO:0000256" key="3">
    <source>
        <dbReference type="ARBA" id="ARBA00010301"/>
    </source>
</evidence>
<dbReference type="EMBL" id="OM262458">
    <property type="protein sequence ID" value="UNY50607.1"/>
    <property type="molecule type" value="Genomic_DNA"/>
</dbReference>
<name>A0AAX3A7N0_9CIRC</name>
<keyword evidence="11" id="KW-0946">Virion</keyword>
<evidence type="ECO:0000256" key="6">
    <source>
        <dbReference type="ARBA" id="ARBA00022561"/>
    </source>
</evidence>
<keyword evidence="12" id="KW-1164">Virus endocytosis by host</keyword>
<evidence type="ECO:0000256" key="5">
    <source>
        <dbReference type="ARBA" id="ARBA00022524"/>
    </source>
</evidence>
<dbReference type="InterPro" id="IPR003383">
    <property type="entry name" value="Circovirus_capsid"/>
</dbReference>
<dbReference type="KEGG" id="vg:80544685"/>
<reference evidence="16 17" key="1">
    <citation type="submission" date="2022-01" db="EMBL/GenBank/DDBJ databases">
        <title>Cycloviruses identified in Lasionycteris noctivagans and Tadarida brasiliensis fecal samples from Arizona (USA).</title>
        <authorList>
            <person name="Harding C."/>
            <person name="Larsen B.B."/>
            <person name="Gryseels S."/>
            <person name="Kraberger S."/>
            <person name="Suazo C."/>
            <person name="Worobey M."/>
            <person name="Van Doorslaer K."/>
            <person name="Varsani A."/>
        </authorList>
    </citation>
    <scope>NUCLEOTIDE SEQUENCE [LARGE SCALE GENOMIC DNA]</scope>
    <source>
        <strain evidence="16">UA13_1800</strain>
    </source>
</reference>
<dbReference type="GO" id="GO:0003677">
    <property type="term" value="F:DNA binding"/>
    <property type="evidence" value="ECO:0007669"/>
    <property type="project" value="UniProtKB-KW"/>
</dbReference>
<dbReference type="GO" id="GO:0043657">
    <property type="term" value="C:host cell"/>
    <property type="evidence" value="ECO:0007669"/>
    <property type="project" value="GOC"/>
</dbReference>
<evidence type="ECO:0000256" key="11">
    <source>
        <dbReference type="ARBA" id="ARBA00022844"/>
    </source>
</evidence>
<evidence type="ECO:0000256" key="12">
    <source>
        <dbReference type="ARBA" id="ARBA00022890"/>
    </source>
</evidence>
<evidence type="ECO:0000256" key="14">
    <source>
        <dbReference type="ARBA" id="ARBA00023296"/>
    </source>
</evidence>